<dbReference type="AlphaFoldDB" id="A0A6P2DB78"/>
<organism evidence="1 2">
    <name type="scientific">Gemmata massiliana</name>
    <dbReference type="NCBI Taxonomy" id="1210884"/>
    <lineage>
        <taxon>Bacteria</taxon>
        <taxon>Pseudomonadati</taxon>
        <taxon>Planctomycetota</taxon>
        <taxon>Planctomycetia</taxon>
        <taxon>Gemmatales</taxon>
        <taxon>Gemmataceae</taxon>
        <taxon>Gemmata</taxon>
    </lineage>
</organism>
<dbReference type="EMBL" id="LR593886">
    <property type="protein sequence ID" value="VTR97504.1"/>
    <property type="molecule type" value="Genomic_DNA"/>
</dbReference>
<accession>A0A6P2DB78</accession>
<sequence length="94" mass="10199">MSTAANVELVSEVETAQSSHPNLRVDKIRIAVLRALGRPPELIRVSVLPLWGDKFRVNVWASGNNGAGIPNSYFVTAGDDGAILQSEPPIQKQY</sequence>
<gene>
    <name evidence="1" type="ORF">SOIL9_06840</name>
</gene>
<keyword evidence="2" id="KW-1185">Reference proteome</keyword>
<dbReference type="RefSeq" id="WP_162671235.1">
    <property type="nucleotide sequence ID" value="NZ_LR593886.1"/>
</dbReference>
<dbReference type="Proteomes" id="UP000464178">
    <property type="component" value="Chromosome"/>
</dbReference>
<protein>
    <submittedName>
        <fullName evidence="1">Uncharacterized protein</fullName>
    </submittedName>
</protein>
<proteinExistence type="predicted"/>
<name>A0A6P2DB78_9BACT</name>
<dbReference type="KEGG" id="gms:SOIL9_06840"/>
<evidence type="ECO:0000313" key="2">
    <source>
        <dbReference type="Proteomes" id="UP000464178"/>
    </source>
</evidence>
<reference evidence="1 2" key="1">
    <citation type="submission" date="2019-05" db="EMBL/GenBank/DDBJ databases">
        <authorList>
            <consortium name="Science for Life Laboratories"/>
        </authorList>
    </citation>
    <scope>NUCLEOTIDE SEQUENCE [LARGE SCALE GENOMIC DNA]</scope>
    <source>
        <strain evidence="1">Soil9</strain>
    </source>
</reference>
<evidence type="ECO:0000313" key="1">
    <source>
        <dbReference type="EMBL" id="VTR97504.1"/>
    </source>
</evidence>